<accession>A0A821PTN7</accession>
<dbReference type="EMBL" id="CAJNYV010002776">
    <property type="protein sequence ID" value="CAF3502598.1"/>
    <property type="molecule type" value="Genomic_DNA"/>
</dbReference>
<dbReference type="Proteomes" id="UP000663865">
    <property type="component" value="Unassembled WGS sequence"/>
</dbReference>
<proteinExistence type="predicted"/>
<organism evidence="2 3">
    <name type="scientific">Rotaria socialis</name>
    <dbReference type="NCBI Taxonomy" id="392032"/>
    <lineage>
        <taxon>Eukaryota</taxon>
        <taxon>Metazoa</taxon>
        <taxon>Spiralia</taxon>
        <taxon>Gnathifera</taxon>
        <taxon>Rotifera</taxon>
        <taxon>Eurotatoria</taxon>
        <taxon>Bdelloidea</taxon>
        <taxon>Philodinida</taxon>
        <taxon>Philodinidae</taxon>
        <taxon>Rotaria</taxon>
    </lineage>
</organism>
<dbReference type="EMBL" id="CAJOBS010002411">
    <property type="protein sequence ID" value="CAF4813184.1"/>
    <property type="molecule type" value="Genomic_DNA"/>
</dbReference>
<comment type="caution">
    <text evidence="2">The sequence shown here is derived from an EMBL/GenBank/DDBJ whole genome shotgun (WGS) entry which is preliminary data.</text>
</comment>
<name>A0A821PTN7_9BILA</name>
<dbReference type="AlphaFoldDB" id="A0A821PTN7"/>
<gene>
    <name evidence="1" type="ORF">KIK155_LOCUS15874</name>
    <name evidence="2" type="ORF">TOA249_LOCUS24113</name>
</gene>
<dbReference type="Proteomes" id="UP000663838">
    <property type="component" value="Unassembled WGS sequence"/>
</dbReference>
<sequence>MFLIFIIQLNNRKNRIENVRERLRECKILLLLKCQDIRKLWLLISEQNALIKIYQNIDALKHVPIRLQFYLNKNLYIHASLLLIKAKEHQQLLLINALSDIDVKLKDERIALENQLRLELINQLFEKSCRDILGNKNDQNYLSRIRENRLLRKQLDPKYILVDIRQQAPHF</sequence>
<protein>
    <submittedName>
        <fullName evidence="2">Uncharacterized protein</fullName>
    </submittedName>
</protein>
<evidence type="ECO:0000313" key="1">
    <source>
        <dbReference type="EMBL" id="CAF3502598.1"/>
    </source>
</evidence>
<reference evidence="2" key="1">
    <citation type="submission" date="2021-02" db="EMBL/GenBank/DDBJ databases">
        <authorList>
            <person name="Nowell W R."/>
        </authorList>
    </citation>
    <scope>NUCLEOTIDE SEQUENCE</scope>
</reference>
<evidence type="ECO:0000313" key="3">
    <source>
        <dbReference type="Proteomes" id="UP000663838"/>
    </source>
</evidence>
<evidence type="ECO:0000313" key="2">
    <source>
        <dbReference type="EMBL" id="CAF4813184.1"/>
    </source>
</evidence>